<dbReference type="RefSeq" id="WP_197667274.1">
    <property type="nucleotide sequence ID" value="NZ_JADUMB010000001.1"/>
</dbReference>
<name>A0ABS0LUQ9_9GAMM</name>
<dbReference type="PANTHER" id="PTHR42794">
    <property type="entry name" value="HEMIN IMPORT ATP-BINDING PROTEIN HMUV"/>
    <property type="match status" value="1"/>
</dbReference>
<protein>
    <submittedName>
        <fullName evidence="7">ABC transporter ATP-binding protein</fullName>
    </submittedName>
</protein>
<dbReference type="Pfam" id="PF00005">
    <property type="entry name" value="ABC_tran"/>
    <property type="match status" value="1"/>
</dbReference>
<sequence length="265" mass="28612">MTIEKARSGLCAEAVSWRTGARTVLENLSFCALPGEVTGVLGVNGSGKSTLLKLLAGLQPAAGGRVWLEGREITAFSGRERARRIAFLEQSAPGGFALPVKEAVLLGRLAHTGRWRGFGAEDRRLAEQAMEQVGISHLADRDWQRLSGGERQRVHLARALAQQTPWLLLDEPANHLDIAHQQQFMALLRRLKLSVVVTLHDLNLAACYCDRVALLQRGGVCAAGAPRQALTPENIRAVYGVEARLAAPAGYAPPLIYYPAPDEGG</sequence>
<keyword evidence="3 7" id="KW-0067">ATP-binding</keyword>
<accession>A0ABS0LUQ9</accession>
<dbReference type="InterPro" id="IPR003439">
    <property type="entry name" value="ABC_transporter-like_ATP-bd"/>
</dbReference>
<evidence type="ECO:0000313" key="7">
    <source>
        <dbReference type="EMBL" id="MBH1919055.1"/>
    </source>
</evidence>
<comment type="caution">
    <text evidence="7">The sequence shown here is derived from an EMBL/GenBank/DDBJ whole genome shotgun (WGS) entry which is preliminary data.</text>
</comment>
<evidence type="ECO:0000256" key="3">
    <source>
        <dbReference type="ARBA" id="ARBA00022840"/>
    </source>
</evidence>
<feature type="domain" description="ABC transporter" evidence="6">
    <location>
        <begin position="10"/>
        <end position="242"/>
    </location>
</feature>
<dbReference type="SMART" id="SM00382">
    <property type="entry name" value="AAA"/>
    <property type="match status" value="1"/>
</dbReference>
<evidence type="ECO:0000313" key="8">
    <source>
        <dbReference type="Proteomes" id="UP000635335"/>
    </source>
</evidence>
<dbReference type="EMBL" id="JADUMB010000001">
    <property type="protein sequence ID" value="MBH1919055.1"/>
    <property type="molecule type" value="Genomic_DNA"/>
</dbReference>
<dbReference type="InterPro" id="IPR003593">
    <property type="entry name" value="AAA+_ATPase"/>
</dbReference>
<dbReference type="Gene3D" id="3.40.50.300">
    <property type="entry name" value="P-loop containing nucleotide triphosphate hydrolases"/>
    <property type="match status" value="1"/>
</dbReference>
<dbReference type="SUPFAM" id="SSF52540">
    <property type="entry name" value="P-loop containing nucleoside triphosphate hydrolases"/>
    <property type="match status" value="1"/>
</dbReference>
<evidence type="ECO:0000256" key="5">
    <source>
        <dbReference type="ARBA" id="ARBA00037066"/>
    </source>
</evidence>
<keyword evidence="8" id="KW-1185">Reference proteome</keyword>
<dbReference type="PANTHER" id="PTHR42794:SF1">
    <property type="entry name" value="HEMIN IMPORT ATP-BINDING PROTEIN HMUV"/>
    <property type="match status" value="1"/>
</dbReference>
<proteinExistence type="predicted"/>
<evidence type="ECO:0000259" key="6">
    <source>
        <dbReference type="PROSITE" id="PS50893"/>
    </source>
</evidence>
<keyword evidence="4" id="KW-1278">Translocase</keyword>
<evidence type="ECO:0000256" key="1">
    <source>
        <dbReference type="ARBA" id="ARBA00022448"/>
    </source>
</evidence>
<keyword evidence="2" id="KW-0547">Nucleotide-binding</keyword>
<evidence type="ECO:0000256" key="4">
    <source>
        <dbReference type="ARBA" id="ARBA00022967"/>
    </source>
</evidence>
<organism evidence="7 8">
    <name type="scientific">Serratia surfactantfaciens</name>
    <dbReference type="NCBI Taxonomy" id="2741499"/>
    <lineage>
        <taxon>Bacteria</taxon>
        <taxon>Pseudomonadati</taxon>
        <taxon>Pseudomonadota</taxon>
        <taxon>Gammaproteobacteria</taxon>
        <taxon>Enterobacterales</taxon>
        <taxon>Yersiniaceae</taxon>
        <taxon>Serratia</taxon>
    </lineage>
</organism>
<dbReference type="Proteomes" id="UP000635335">
    <property type="component" value="Unassembled WGS sequence"/>
</dbReference>
<comment type="function">
    <text evidence="5">Part of the ABC transporter complex HmuTUV involved in hemin import. Responsible for energy coupling to the transport system.</text>
</comment>
<evidence type="ECO:0000256" key="2">
    <source>
        <dbReference type="ARBA" id="ARBA00022741"/>
    </source>
</evidence>
<reference evidence="7 8" key="1">
    <citation type="submission" date="2020-11" db="EMBL/GenBank/DDBJ databases">
        <title>Enhanced detection system for hospital associated transmission using whole genome sequencing surveillance.</title>
        <authorList>
            <person name="Harrison L.H."/>
            <person name="Van Tyne D."/>
            <person name="Marsh J.W."/>
            <person name="Griffith M.P."/>
            <person name="Snyder D.J."/>
            <person name="Cooper V.S."/>
            <person name="Mustapha M."/>
        </authorList>
    </citation>
    <scope>NUCLEOTIDE SEQUENCE [LARGE SCALE GENOMIC DNA]</scope>
    <source>
        <strain evidence="7 8">SER00227</strain>
    </source>
</reference>
<dbReference type="PROSITE" id="PS50893">
    <property type="entry name" value="ABC_TRANSPORTER_2"/>
    <property type="match status" value="1"/>
</dbReference>
<dbReference type="InterPro" id="IPR027417">
    <property type="entry name" value="P-loop_NTPase"/>
</dbReference>
<keyword evidence="1" id="KW-0813">Transport</keyword>
<dbReference type="CDD" id="cd03214">
    <property type="entry name" value="ABC_Iron-Siderophores_B12_Hemin"/>
    <property type="match status" value="1"/>
</dbReference>
<dbReference type="GO" id="GO:0005524">
    <property type="term" value="F:ATP binding"/>
    <property type="evidence" value="ECO:0007669"/>
    <property type="project" value="UniProtKB-KW"/>
</dbReference>
<gene>
    <name evidence="7" type="ORF">I5U16_02700</name>
</gene>